<gene>
    <name evidence="2" type="ORF">Mhypo_01113</name>
</gene>
<reference evidence="2 3" key="1">
    <citation type="submission" date="2018-08" db="EMBL/GenBank/DDBJ databases">
        <title>Meiothermus hypogaeus DSM 23238 genome sequencing project.</title>
        <authorList>
            <person name="Da Costa M.S."/>
            <person name="Albuquerque L."/>
            <person name="Raposo P."/>
            <person name="Froufe H.J.C."/>
            <person name="Barroso C.S."/>
            <person name="Egas C."/>
        </authorList>
    </citation>
    <scope>NUCLEOTIDE SEQUENCE [LARGE SCALE GENOMIC DNA]</scope>
    <source>
        <strain evidence="2 3">DSM 23238</strain>
    </source>
</reference>
<keyword evidence="3" id="KW-1185">Reference proteome</keyword>
<dbReference type="RefSeq" id="WP_170148219.1">
    <property type="nucleotide sequence ID" value="NZ_QWKY01000014.1"/>
</dbReference>
<name>A0ABX9MPA2_9DEIN</name>
<dbReference type="EMBL" id="QWKY01000014">
    <property type="protein sequence ID" value="RIH79471.1"/>
    <property type="molecule type" value="Genomic_DNA"/>
</dbReference>
<proteinExistence type="predicted"/>
<evidence type="ECO:0000256" key="1">
    <source>
        <dbReference type="SAM" id="MobiDB-lite"/>
    </source>
</evidence>
<comment type="caution">
    <text evidence="2">The sequence shown here is derived from an EMBL/GenBank/DDBJ whole genome shotgun (WGS) entry which is preliminary data.</text>
</comment>
<protein>
    <submittedName>
        <fullName evidence="2">Uncharacterized protein</fullName>
    </submittedName>
</protein>
<evidence type="ECO:0000313" key="2">
    <source>
        <dbReference type="EMBL" id="RIH79471.1"/>
    </source>
</evidence>
<dbReference type="Proteomes" id="UP000265443">
    <property type="component" value="Unassembled WGS sequence"/>
</dbReference>
<sequence length="49" mass="5279">MPFVTENWTREATLPRQDGEQGVTIESDGNQAPVLSGVFGNKLTAEVTS</sequence>
<feature type="region of interest" description="Disordered" evidence="1">
    <location>
        <begin position="1"/>
        <end position="36"/>
    </location>
</feature>
<evidence type="ECO:0000313" key="3">
    <source>
        <dbReference type="Proteomes" id="UP000265443"/>
    </source>
</evidence>
<accession>A0ABX9MPA2</accession>
<organism evidence="2 3">
    <name type="scientific">Meiothermus hypogaeus</name>
    <dbReference type="NCBI Taxonomy" id="884155"/>
    <lineage>
        <taxon>Bacteria</taxon>
        <taxon>Thermotogati</taxon>
        <taxon>Deinococcota</taxon>
        <taxon>Deinococci</taxon>
        <taxon>Thermales</taxon>
        <taxon>Thermaceae</taxon>
        <taxon>Meiothermus</taxon>
    </lineage>
</organism>